<feature type="region of interest" description="Disordered" evidence="8">
    <location>
        <begin position="221"/>
        <end position="243"/>
    </location>
</feature>
<protein>
    <recommendedName>
        <fullName evidence="9">C2H2-type domain-containing protein</fullName>
    </recommendedName>
</protein>
<reference evidence="11" key="1">
    <citation type="submission" date="2015-07" db="EMBL/GenBank/DDBJ databases">
        <authorList>
            <person name="Teixeira M.M."/>
            <person name="Souza R.C."/>
            <person name="Almeida L.G."/>
            <person name="Vicente V.A."/>
            <person name="de Hoog S."/>
            <person name="Bocca A.L."/>
            <person name="de Almeida S.R."/>
            <person name="Vasconcelos A.T."/>
            <person name="Felipe M.S."/>
        </authorList>
    </citation>
    <scope>NUCLEOTIDE SEQUENCE [LARGE SCALE GENOMIC DNA]</scope>
    <source>
        <strain evidence="11">KSF</strain>
    </source>
</reference>
<dbReference type="AlphaFoldDB" id="A0A1C1CK61"/>
<dbReference type="STRING" id="86049.A0A1C1CK61"/>
<proteinExistence type="predicted"/>
<dbReference type="GO" id="GO:0008270">
    <property type="term" value="F:zinc ion binding"/>
    <property type="evidence" value="ECO:0007669"/>
    <property type="project" value="UniProtKB-KW"/>
</dbReference>
<evidence type="ECO:0000313" key="10">
    <source>
        <dbReference type="EMBL" id="OCT48887.1"/>
    </source>
</evidence>
<dbReference type="OrthoDB" id="2687452at2759"/>
<evidence type="ECO:0000256" key="8">
    <source>
        <dbReference type="SAM" id="MobiDB-lite"/>
    </source>
</evidence>
<sequence>MSSEQRYDYSYGQFVKNDLPNLDLFGLPERELFDLPSLDLSGNSSPLGMTEISSYGLQEAHLGHSHGVGTSFSDGPDTCEQSRPSMMMNDTAGGLGLDTFAAIQAGASNVFTIRDEAATLALGAEIHHSLGDDVQTLDIAAGPSTAQPSHLGTMDCDAPSDPAVFNNAITPKPGACSLHMPRTGPINVSFLFSLTLMRRATDLDESDLFITHTSPNPAISDIMPSAASVPAPAAPTPDVAKEVNSKWSGPQRCHWRGCDSKTTFRSRSSLDAHVRNIHLTPLVCTYPGCPYKKPIGKEYDLKRHLASIHNKVPGYPCLEPGCHEVFFRKDKMMQHAKDKHELFECAYNHCSATVFAHQRELHLRESHGQSECVIGVLQL</sequence>
<dbReference type="InterPro" id="IPR051061">
    <property type="entry name" value="Zinc_finger_trans_reg"/>
</dbReference>
<keyword evidence="5" id="KW-0805">Transcription regulation</keyword>
<name>A0A1C1CK61_9EURO</name>
<dbReference type="GO" id="GO:0005634">
    <property type="term" value="C:nucleus"/>
    <property type="evidence" value="ECO:0007669"/>
    <property type="project" value="UniProtKB-SubCell"/>
</dbReference>
<keyword evidence="11" id="KW-1185">Reference proteome</keyword>
<evidence type="ECO:0000256" key="4">
    <source>
        <dbReference type="ARBA" id="ARBA00022833"/>
    </source>
</evidence>
<evidence type="ECO:0000313" key="11">
    <source>
        <dbReference type="Proteomes" id="UP000094526"/>
    </source>
</evidence>
<dbReference type="PANTHER" id="PTHR46179:SF13">
    <property type="entry name" value="C2H2-TYPE DOMAIN-CONTAINING PROTEIN"/>
    <property type="match status" value="1"/>
</dbReference>
<dbReference type="VEuPathDB" id="FungiDB:CLCR_04957"/>
<feature type="domain" description="C2H2-type" evidence="9">
    <location>
        <begin position="317"/>
        <end position="340"/>
    </location>
</feature>
<gene>
    <name evidence="10" type="ORF">CLCR_04957</name>
</gene>
<evidence type="ECO:0000256" key="5">
    <source>
        <dbReference type="ARBA" id="ARBA00023015"/>
    </source>
</evidence>
<keyword evidence="3" id="KW-0863">Zinc-finger</keyword>
<evidence type="ECO:0000256" key="1">
    <source>
        <dbReference type="ARBA" id="ARBA00004123"/>
    </source>
</evidence>
<dbReference type="VEuPathDB" id="FungiDB:G647_03020"/>
<evidence type="ECO:0000259" key="9">
    <source>
        <dbReference type="PROSITE" id="PS00028"/>
    </source>
</evidence>
<evidence type="ECO:0000256" key="3">
    <source>
        <dbReference type="ARBA" id="ARBA00022771"/>
    </source>
</evidence>
<dbReference type="EMBL" id="LGRB01000011">
    <property type="protein sequence ID" value="OCT48887.1"/>
    <property type="molecule type" value="Genomic_DNA"/>
</dbReference>
<keyword evidence="4" id="KW-0862">Zinc</keyword>
<keyword evidence="7" id="KW-0539">Nucleus</keyword>
<dbReference type="InterPro" id="IPR013087">
    <property type="entry name" value="Znf_C2H2_type"/>
</dbReference>
<keyword evidence="6" id="KW-0804">Transcription</keyword>
<comment type="caution">
    <text evidence="10">The sequence shown here is derived from an EMBL/GenBank/DDBJ whole genome shotgun (WGS) entry which is preliminary data.</text>
</comment>
<evidence type="ECO:0000256" key="6">
    <source>
        <dbReference type="ARBA" id="ARBA00023163"/>
    </source>
</evidence>
<organism evidence="10 11">
    <name type="scientific">Cladophialophora carrionii</name>
    <dbReference type="NCBI Taxonomy" id="86049"/>
    <lineage>
        <taxon>Eukaryota</taxon>
        <taxon>Fungi</taxon>
        <taxon>Dikarya</taxon>
        <taxon>Ascomycota</taxon>
        <taxon>Pezizomycotina</taxon>
        <taxon>Eurotiomycetes</taxon>
        <taxon>Chaetothyriomycetidae</taxon>
        <taxon>Chaetothyriales</taxon>
        <taxon>Herpotrichiellaceae</taxon>
        <taxon>Cladophialophora</taxon>
    </lineage>
</organism>
<accession>A0A1C1CK61</accession>
<dbReference type="Proteomes" id="UP000094526">
    <property type="component" value="Unassembled WGS sequence"/>
</dbReference>
<evidence type="ECO:0000256" key="2">
    <source>
        <dbReference type="ARBA" id="ARBA00022723"/>
    </source>
</evidence>
<evidence type="ECO:0000256" key="7">
    <source>
        <dbReference type="ARBA" id="ARBA00023242"/>
    </source>
</evidence>
<dbReference type="PANTHER" id="PTHR46179">
    <property type="entry name" value="ZINC FINGER PROTEIN"/>
    <property type="match status" value="1"/>
</dbReference>
<dbReference type="GO" id="GO:0006357">
    <property type="term" value="P:regulation of transcription by RNA polymerase II"/>
    <property type="evidence" value="ECO:0007669"/>
    <property type="project" value="TreeGrafter"/>
</dbReference>
<dbReference type="PROSITE" id="PS00028">
    <property type="entry name" value="ZINC_FINGER_C2H2_1"/>
    <property type="match status" value="1"/>
</dbReference>
<dbReference type="SMART" id="SM00355">
    <property type="entry name" value="ZnF_C2H2"/>
    <property type="match status" value="4"/>
</dbReference>
<comment type="subcellular location">
    <subcellularLocation>
        <location evidence="1">Nucleus</location>
    </subcellularLocation>
</comment>
<dbReference type="Gene3D" id="3.30.160.60">
    <property type="entry name" value="Classic Zinc Finger"/>
    <property type="match status" value="1"/>
</dbReference>
<keyword evidence="2" id="KW-0479">Metal-binding</keyword>